<dbReference type="GO" id="GO:0005737">
    <property type="term" value="C:cytoplasm"/>
    <property type="evidence" value="ECO:0007669"/>
    <property type="project" value="TreeGrafter"/>
</dbReference>
<protein>
    <recommendedName>
        <fullName evidence="7">Ubiquitin-like protease family profile domain-containing protein</fullName>
    </recommendedName>
</protein>
<dbReference type="Pfam" id="PF02902">
    <property type="entry name" value="Peptidase_C48"/>
    <property type="match status" value="1"/>
</dbReference>
<keyword evidence="4" id="KW-0833">Ubl conjugation pathway</keyword>
<evidence type="ECO:0000256" key="3">
    <source>
        <dbReference type="ARBA" id="ARBA00022670"/>
    </source>
</evidence>
<reference evidence="8" key="1">
    <citation type="journal article" date="2020" name="Fungal Divers.">
        <title>Resolving the Mortierellaceae phylogeny through synthesis of multi-gene phylogenetics and phylogenomics.</title>
        <authorList>
            <person name="Vandepol N."/>
            <person name="Liber J."/>
            <person name="Desiro A."/>
            <person name="Na H."/>
            <person name="Kennedy M."/>
            <person name="Barry K."/>
            <person name="Grigoriev I.V."/>
            <person name="Miller A.N."/>
            <person name="O'Donnell K."/>
            <person name="Stajich J.E."/>
            <person name="Bonito G."/>
        </authorList>
    </citation>
    <scope>NUCLEOTIDE SEQUENCE</scope>
    <source>
        <strain evidence="8">NVP1</strain>
    </source>
</reference>
<dbReference type="InterPro" id="IPR003653">
    <property type="entry name" value="Peptidase_C48_C"/>
</dbReference>
<dbReference type="AlphaFoldDB" id="A0A9P5SHW3"/>
<comment type="caution">
    <text evidence="8">The sequence shown here is derived from an EMBL/GenBank/DDBJ whole genome shotgun (WGS) entry which is preliminary data.</text>
</comment>
<gene>
    <name evidence="8" type="ORF">BG006_006913</name>
</gene>
<feature type="compositionally biased region" description="Low complexity" evidence="6">
    <location>
        <begin position="678"/>
        <end position="692"/>
    </location>
</feature>
<feature type="region of interest" description="Disordered" evidence="6">
    <location>
        <begin position="98"/>
        <end position="145"/>
    </location>
</feature>
<evidence type="ECO:0000256" key="2">
    <source>
        <dbReference type="ARBA" id="ARBA00022553"/>
    </source>
</evidence>
<feature type="region of interest" description="Disordered" evidence="6">
    <location>
        <begin position="1"/>
        <end position="83"/>
    </location>
</feature>
<evidence type="ECO:0000313" key="8">
    <source>
        <dbReference type="EMBL" id="KAF9330105.1"/>
    </source>
</evidence>
<dbReference type="PANTHER" id="PTHR46896:SF3">
    <property type="entry name" value="FI06413P-RELATED"/>
    <property type="match status" value="1"/>
</dbReference>
<evidence type="ECO:0000256" key="5">
    <source>
        <dbReference type="ARBA" id="ARBA00022801"/>
    </source>
</evidence>
<dbReference type="Gene3D" id="1.10.418.20">
    <property type="match status" value="1"/>
</dbReference>
<keyword evidence="3" id="KW-0645">Protease</keyword>
<dbReference type="EMBL" id="JAAAUY010000421">
    <property type="protein sequence ID" value="KAF9330105.1"/>
    <property type="molecule type" value="Genomic_DNA"/>
</dbReference>
<feature type="domain" description="Ubiquitin-like protease family profile" evidence="7">
    <location>
        <begin position="364"/>
        <end position="584"/>
    </location>
</feature>
<dbReference type="InterPro" id="IPR038765">
    <property type="entry name" value="Papain-like_cys_pep_sf"/>
</dbReference>
<dbReference type="PROSITE" id="PS50600">
    <property type="entry name" value="ULP_PROTEASE"/>
    <property type="match status" value="1"/>
</dbReference>
<evidence type="ECO:0000259" key="7">
    <source>
        <dbReference type="PROSITE" id="PS50600"/>
    </source>
</evidence>
<feature type="region of interest" description="Disordered" evidence="6">
    <location>
        <begin position="474"/>
        <end position="501"/>
    </location>
</feature>
<proteinExistence type="inferred from homology"/>
<evidence type="ECO:0000313" key="9">
    <source>
        <dbReference type="Proteomes" id="UP000696485"/>
    </source>
</evidence>
<dbReference type="Gene3D" id="3.30.310.130">
    <property type="entry name" value="Ubiquitin-related"/>
    <property type="match status" value="1"/>
</dbReference>
<feature type="compositionally biased region" description="Low complexity" evidence="6">
    <location>
        <begin position="9"/>
        <end position="21"/>
    </location>
</feature>
<dbReference type="SUPFAM" id="SSF54001">
    <property type="entry name" value="Cysteine proteinases"/>
    <property type="match status" value="1"/>
</dbReference>
<dbReference type="GO" id="GO:0070139">
    <property type="term" value="F:SUMO-specific endopeptidase activity"/>
    <property type="evidence" value="ECO:0007669"/>
    <property type="project" value="TreeGrafter"/>
</dbReference>
<accession>A0A9P5SHW3</accession>
<dbReference type="InterPro" id="IPR051947">
    <property type="entry name" value="Sentrin-specific_protease"/>
</dbReference>
<dbReference type="PANTHER" id="PTHR46896">
    <property type="entry name" value="SENTRIN-SPECIFIC PROTEASE"/>
    <property type="match status" value="1"/>
</dbReference>
<evidence type="ECO:0000256" key="6">
    <source>
        <dbReference type="SAM" id="MobiDB-lite"/>
    </source>
</evidence>
<dbReference type="GO" id="GO:0006508">
    <property type="term" value="P:proteolysis"/>
    <property type="evidence" value="ECO:0007669"/>
    <property type="project" value="UniProtKB-KW"/>
</dbReference>
<feature type="compositionally biased region" description="Gly residues" evidence="6">
    <location>
        <begin position="651"/>
        <end position="662"/>
    </location>
</feature>
<feature type="compositionally biased region" description="Polar residues" evidence="6">
    <location>
        <begin position="32"/>
        <end position="45"/>
    </location>
</feature>
<feature type="compositionally biased region" description="Basic and acidic residues" evidence="6">
    <location>
        <begin position="487"/>
        <end position="499"/>
    </location>
</feature>
<evidence type="ECO:0000256" key="4">
    <source>
        <dbReference type="ARBA" id="ARBA00022786"/>
    </source>
</evidence>
<keyword evidence="9" id="KW-1185">Reference proteome</keyword>
<evidence type="ECO:0000256" key="1">
    <source>
        <dbReference type="ARBA" id="ARBA00005234"/>
    </source>
</evidence>
<comment type="similarity">
    <text evidence="1">Belongs to the peptidase C48 family.</text>
</comment>
<dbReference type="Proteomes" id="UP000696485">
    <property type="component" value="Unassembled WGS sequence"/>
</dbReference>
<feature type="region of interest" description="Disordered" evidence="6">
    <location>
        <begin position="648"/>
        <end position="706"/>
    </location>
</feature>
<dbReference type="GO" id="GO:0016926">
    <property type="term" value="P:protein desumoylation"/>
    <property type="evidence" value="ECO:0007669"/>
    <property type="project" value="TreeGrafter"/>
</dbReference>
<keyword evidence="2" id="KW-0597">Phosphoprotein</keyword>
<name>A0A9P5SHW3_9FUNG</name>
<keyword evidence="5" id="KW-0378">Hydrolase</keyword>
<organism evidence="8 9">
    <name type="scientific">Podila minutissima</name>
    <dbReference type="NCBI Taxonomy" id="64525"/>
    <lineage>
        <taxon>Eukaryota</taxon>
        <taxon>Fungi</taxon>
        <taxon>Fungi incertae sedis</taxon>
        <taxon>Mucoromycota</taxon>
        <taxon>Mortierellomycotina</taxon>
        <taxon>Mortierellomycetes</taxon>
        <taxon>Mortierellales</taxon>
        <taxon>Mortierellaceae</taxon>
        <taxon>Podila</taxon>
    </lineage>
</organism>
<sequence>MASIHPLAPSGSLLPPSGSKKPVAKGIPIDVPTTQRRMSAFSVKTANKALMTGYRDGGPQRRKSSASSQGHMSPPRNSKDDVELVGVLPGFESLVESEARRHRVKQKSMEPSSDVKEHKPVKRKRGAKELDSPELQPVGSVKARRHSTVAATSSGMGLHTVPSIVITPQSTAMAPPKRIRKLSLAGNSVILPTRSILSGAQIPARIALTCVRIGSKAEYTAKGMSIVFGSDKITLNINGNSTRILHSQLLLVEYFTATPTKIIQIVTKEKLPGTSILAEIYDPVHQSGKARKITLYTTEKESIILDNCSKLKLNGVEIDPLTAAAGEKLLALNSAKSALPCVQEQPEETLFMFPFKPNGKSKSIAIHAEDAQRLNEGQFLNDTLIEFGLKHIHSNLDVKNRALADQVFIFNSFFFQRLLSKPVKGPVNSYDSVKNWTSKIDIFSMKYIIVPIHEKLHWHLAIIANPGLLLKAVEGSSSGDDSESSSSEDKDKSSSHLEPESLSGSVIDVDTKMDVDEKKVKGHVSAEEKYGDNEGYLEQELMAKKNINIALTAKNIPGKHTSNSPLQQNMCDCGVFLLHYVEVFLRHPVQMLDAIVNRTDDLHLWAANELETKRERYKDYVDSLTEKYKVFQFSQETINHFKEKRKSIDGVTGGGEAGGSGSGSDKDGELQYDQVTIASGKKSSASGSSSSSDLVAELSVGVSNTD</sequence>
<dbReference type="GO" id="GO:0005634">
    <property type="term" value="C:nucleus"/>
    <property type="evidence" value="ECO:0007669"/>
    <property type="project" value="TreeGrafter"/>
</dbReference>